<dbReference type="InterPro" id="IPR001381">
    <property type="entry name" value="DHquinase_I"/>
</dbReference>
<dbReference type="InterPro" id="IPR050146">
    <property type="entry name" value="Type-I_3-dehydroquinase"/>
</dbReference>
<keyword evidence="3 5" id="KW-0456">Lyase</keyword>
<dbReference type="GO" id="GO:0009423">
    <property type="term" value="P:chorismate biosynthetic process"/>
    <property type="evidence" value="ECO:0007669"/>
    <property type="project" value="UniProtKB-UniRule"/>
</dbReference>
<feature type="binding site" evidence="5">
    <location>
        <position position="233"/>
    </location>
    <ligand>
        <name>3-dehydroquinate</name>
        <dbReference type="ChEBI" id="CHEBI:32364"/>
    </ligand>
</feature>
<dbReference type="NCBIfam" id="TIGR01093">
    <property type="entry name" value="aroD"/>
    <property type="match status" value="1"/>
</dbReference>
<evidence type="ECO:0000313" key="6">
    <source>
        <dbReference type="EMBL" id="AIQ11490.1"/>
    </source>
</evidence>
<evidence type="ECO:0000313" key="7">
    <source>
        <dbReference type="Proteomes" id="UP000029409"/>
    </source>
</evidence>
<dbReference type="KEGG" id="pdu:PDUR_05625"/>
<evidence type="ECO:0000256" key="2">
    <source>
        <dbReference type="ARBA" id="ARBA00023141"/>
    </source>
</evidence>
<dbReference type="CDD" id="cd00502">
    <property type="entry name" value="DHQase_I"/>
    <property type="match status" value="1"/>
</dbReference>
<dbReference type="RefSeq" id="WP_042205401.1">
    <property type="nucleotide sequence ID" value="NZ_CP009288.1"/>
</dbReference>
<keyword evidence="4 5" id="KW-0704">Schiff base</keyword>
<dbReference type="SUPFAM" id="SSF51569">
    <property type="entry name" value="Aldolase"/>
    <property type="match status" value="1"/>
</dbReference>
<dbReference type="UniPathway" id="UPA00053">
    <property type="reaction ID" value="UER00086"/>
</dbReference>
<keyword evidence="7" id="KW-1185">Reference proteome</keyword>
<dbReference type="GO" id="GO:0008652">
    <property type="term" value="P:amino acid biosynthetic process"/>
    <property type="evidence" value="ECO:0007669"/>
    <property type="project" value="UniProtKB-KW"/>
</dbReference>
<evidence type="ECO:0000256" key="1">
    <source>
        <dbReference type="ARBA" id="ARBA00001864"/>
    </source>
</evidence>
<keyword evidence="5" id="KW-0028">Amino-acid biosynthesis</keyword>
<dbReference type="GO" id="GO:0009073">
    <property type="term" value="P:aromatic amino acid family biosynthetic process"/>
    <property type="evidence" value="ECO:0007669"/>
    <property type="project" value="UniProtKB-KW"/>
</dbReference>
<organism evidence="6 7">
    <name type="scientific">Paenibacillus durus</name>
    <name type="common">Paenibacillus azotofixans</name>
    <dbReference type="NCBI Taxonomy" id="44251"/>
    <lineage>
        <taxon>Bacteria</taxon>
        <taxon>Bacillati</taxon>
        <taxon>Bacillota</taxon>
        <taxon>Bacilli</taxon>
        <taxon>Bacillales</taxon>
        <taxon>Paenibacillaceae</taxon>
        <taxon>Paenibacillus</taxon>
    </lineage>
</organism>
<dbReference type="Gene3D" id="3.20.20.70">
    <property type="entry name" value="Aldolase class I"/>
    <property type="match status" value="1"/>
</dbReference>
<evidence type="ECO:0000256" key="5">
    <source>
        <dbReference type="HAMAP-Rule" id="MF_00214"/>
    </source>
</evidence>
<comment type="catalytic activity">
    <reaction evidence="1 5">
        <text>3-dehydroquinate = 3-dehydroshikimate + H2O</text>
        <dbReference type="Rhea" id="RHEA:21096"/>
        <dbReference type="ChEBI" id="CHEBI:15377"/>
        <dbReference type="ChEBI" id="CHEBI:16630"/>
        <dbReference type="ChEBI" id="CHEBI:32364"/>
        <dbReference type="EC" id="4.2.1.10"/>
    </reaction>
</comment>
<keyword evidence="2 5" id="KW-0057">Aromatic amino acid biosynthesis</keyword>
<dbReference type="HAMAP" id="MF_00214">
    <property type="entry name" value="AroD"/>
    <property type="match status" value="1"/>
</dbReference>
<dbReference type="PANTHER" id="PTHR43699:SF1">
    <property type="entry name" value="3-DEHYDROQUINATE DEHYDRATASE"/>
    <property type="match status" value="1"/>
</dbReference>
<dbReference type="PANTHER" id="PTHR43699">
    <property type="entry name" value="3-DEHYDROQUINATE DEHYDRATASE"/>
    <property type="match status" value="1"/>
</dbReference>
<reference evidence="6 7" key="1">
    <citation type="submission" date="2014-08" db="EMBL/GenBank/DDBJ databases">
        <title>Comparative genomics of the Paenibacillus odorifer group.</title>
        <authorList>
            <person name="den Bakker H.C."/>
            <person name="Tsai Y.-C."/>
            <person name="Martin N."/>
            <person name="Korlach J."/>
            <person name="Wiedmann M."/>
        </authorList>
    </citation>
    <scope>NUCLEOTIDE SEQUENCE [LARGE SCALE GENOMIC DNA]</scope>
    <source>
        <strain evidence="6 7">DSM 1735</strain>
    </source>
</reference>
<dbReference type="AlphaFoldDB" id="A0A089HLC8"/>
<comment type="function">
    <text evidence="5">Involved in the third step of the chorismate pathway, which leads to the biosynthesis of aromatic amino acids. Catalyzes the cis-dehydration of 3-dehydroquinate (DHQ) and introduces the first double bond of the aromatic ring to yield 3-dehydroshikimate.</text>
</comment>
<feature type="binding site" evidence="5">
    <location>
        <position position="214"/>
    </location>
    <ligand>
        <name>3-dehydroquinate</name>
        <dbReference type="ChEBI" id="CHEBI:32364"/>
    </ligand>
</feature>
<dbReference type="OrthoDB" id="9813659at2"/>
<feature type="active site" description="Schiff-base intermediate with substrate" evidence="5">
    <location>
        <position position="171"/>
    </location>
</feature>
<dbReference type="Pfam" id="PF01487">
    <property type="entry name" value="DHquinase_I"/>
    <property type="match status" value="1"/>
</dbReference>
<comment type="similarity">
    <text evidence="5">Belongs to the type-I 3-dehydroquinase family.</text>
</comment>
<comment type="pathway">
    <text evidence="5">Metabolic intermediate biosynthesis; chorismate biosynthesis; chorismate from D-erythrose 4-phosphate and phosphoenolpyruvate: step 3/7.</text>
</comment>
<feature type="binding site" evidence="5">
    <location>
        <position position="237"/>
    </location>
    <ligand>
        <name>3-dehydroquinate</name>
        <dbReference type="ChEBI" id="CHEBI:32364"/>
    </ligand>
</feature>
<dbReference type="PROSITE" id="PS01028">
    <property type="entry name" value="DEHYDROQUINASE_I"/>
    <property type="match status" value="1"/>
</dbReference>
<dbReference type="InterPro" id="IPR018508">
    <property type="entry name" value="3-dehydroquinate_DH_AS"/>
</dbReference>
<accession>A0A089HLC8</accession>
<dbReference type="EC" id="4.2.1.10" evidence="5"/>
<sequence>MTSTVKVKQVTIGEGMPKICVPMVGATTAELKEEAEALKSLDLDVVEWRVDFFDQVENIEAVKAALADIRNIIPDLPLVFTFRSAKEGGEKEITTEYYAELNRAAAATGLADIIDVELFTGDDTVKPLVDYAHQQGAYVIISNHDFHKTPPKAEIVSRLEKARELGGDLPKIALMPADAGDVLTLIEATYTMKEKYPDCPVITMSMAGKGMISRIAGEVFGSALTFGSAKKASAPGQIPVSELRTALELVHRSL</sequence>
<proteinExistence type="inferred from homology"/>
<dbReference type="InterPro" id="IPR013785">
    <property type="entry name" value="Aldolase_TIM"/>
</dbReference>
<dbReference type="FunFam" id="3.20.20.70:FF:000047">
    <property type="entry name" value="3-dehydroquinate dehydratase"/>
    <property type="match status" value="1"/>
</dbReference>
<dbReference type="GO" id="GO:0046279">
    <property type="term" value="P:3,4-dihydroxybenzoate biosynthetic process"/>
    <property type="evidence" value="ECO:0007669"/>
    <property type="project" value="UniProtKB-ARBA"/>
</dbReference>
<feature type="active site" description="Proton donor/acceptor" evidence="5">
    <location>
        <position position="144"/>
    </location>
</feature>
<name>A0A089HLC8_PAEDU</name>
<dbReference type="eggNOG" id="COG0710">
    <property type="taxonomic scope" value="Bacteria"/>
</dbReference>
<dbReference type="STRING" id="44251.PDUR_05625"/>
<dbReference type="Proteomes" id="UP000029409">
    <property type="component" value="Chromosome"/>
</dbReference>
<dbReference type="EMBL" id="CP009288">
    <property type="protein sequence ID" value="AIQ11490.1"/>
    <property type="molecule type" value="Genomic_DNA"/>
</dbReference>
<comment type="caution">
    <text evidence="5">Lacks conserved residue(s) required for the propagation of feature annotation.</text>
</comment>
<protein>
    <recommendedName>
        <fullName evidence="5">3-dehydroquinate dehydratase</fullName>
        <shortName evidence="5">3-dehydroquinase</shortName>
        <ecNumber evidence="5">4.2.1.10</ecNumber>
    </recommendedName>
    <alternativeName>
        <fullName evidence="5">Type I DHQase</fullName>
    </alternativeName>
    <alternativeName>
        <fullName evidence="5">Type I dehydroquinase</fullName>
        <shortName evidence="5">DHQ1</shortName>
    </alternativeName>
</protein>
<evidence type="ECO:0000256" key="4">
    <source>
        <dbReference type="ARBA" id="ARBA00023270"/>
    </source>
</evidence>
<dbReference type="GO" id="GO:0003855">
    <property type="term" value="F:3-dehydroquinate dehydratase activity"/>
    <property type="evidence" value="ECO:0007669"/>
    <property type="project" value="UniProtKB-UniRule"/>
</dbReference>
<feature type="binding site" evidence="5">
    <location>
        <position position="83"/>
    </location>
    <ligand>
        <name>3-dehydroquinate</name>
        <dbReference type="ChEBI" id="CHEBI:32364"/>
    </ligand>
</feature>
<gene>
    <name evidence="5" type="primary">aroD</name>
    <name evidence="6" type="ORF">PDUR_05625</name>
</gene>
<comment type="subunit">
    <text evidence="5">Homodimer.</text>
</comment>
<evidence type="ECO:0000256" key="3">
    <source>
        <dbReference type="ARBA" id="ARBA00023239"/>
    </source>
</evidence>
<feature type="binding site" evidence="5">
    <location>
        <begin position="47"/>
        <end position="49"/>
    </location>
    <ligand>
        <name>3-dehydroquinate</name>
        <dbReference type="ChEBI" id="CHEBI:32364"/>
    </ligand>
</feature>